<evidence type="ECO:0000256" key="3">
    <source>
        <dbReference type="ARBA" id="ARBA00022617"/>
    </source>
</evidence>
<dbReference type="GO" id="GO:0004497">
    <property type="term" value="F:monooxygenase activity"/>
    <property type="evidence" value="ECO:0007669"/>
    <property type="project" value="InterPro"/>
</dbReference>
<protein>
    <recommendedName>
        <fullName evidence="9">Cytochrome P450</fullName>
    </recommendedName>
</protein>
<keyword evidence="6" id="KW-1133">Transmembrane helix</keyword>
<dbReference type="Proteomes" id="UP001271007">
    <property type="component" value="Unassembled WGS sequence"/>
</dbReference>
<dbReference type="InterPro" id="IPR001128">
    <property type="entry name" value="Cyt_P450"/>
</dbReference>
<accession>A0AAJ0GEY8</accession>
<evidence type="ECO:0000256" key="1">
    <source>
        <dbReference type="ARBA" id="ARBA00001971"/>
    </source>
</evidence>
<dbReference type="InterPro" id="IPR036396">
    <property type="entry name" value="Cyt_P450_sf"/>
</dbReference>
<reference evidence="7" key="1">
    <citation type="submission" date="2023-04" db="EMBL/GenBank/DDBJ databases">
        <title>Black Yeasts Isolated from many extreme environments.</title>
        <authorList>
            <person name="Coleine C."/>
            <person name="Stajich J.E."/>
            <person name="Selbmann L."/>
        </authorList>
    </citation>
    <scope>NUCLEOTIDE SEQUENCE</scope>
    <source>
        <strain evidence="7">CCFEE 5312</strain>
    </source>
</reference>
<proteinExistence type="inferred from homology"/>
<evidence type="ECO:0000256" key="5">
    <source>
        <dbReference type="ARBA" id="ARBA00023004"/>
    </source>
</evidence>
<evidence type="ECO:0000256" key="4">
    <source>
        <dbReference type="ARBA" id="ARBA00022723"/>
    </source>
</evidence>
<keyword evidence="5" id="KW-0408">Iron</keyword>
<evidence type="ECO:0000313" key="8">
    <source>
        <dbReference type="Proteomes" id="UP001271007"/>
    </source>
</evidence>
<dbReference type="GO" id="GO:0016705">
    <property type="term" value="F:oxidoreductase activity, acting on paired donors, with incorporation or reduction of molecular oxygen"/>
    <property type="evidence" value="ECO:0007669"/>
    <property type="project" value="InterPro"/>
</dbReference>
<keyword evidence="8" id="KW-1185">Reference proteome</keyword>
<evidence type="ECO:0000256" key="2">
    <source>
        <dbReference type="ARBA" id="ARBA00010617"/>
    </source>
</evidence>
<dbReference type="Gene3D" id="1.10.630.10">
    <property type="entry name" value="Cytochrome P450"/>
    <property type="match status" value="1"/>
</dbReference>
<evidence type="ECO:0000313" key="7">
    <source>
        <dbReference type="EMBL" id="KAK3056237.1"/>
    </source>
</evidence>
<comment type="caution">
    <text evidence="7">The sequence shown here is derived from an EMBL/GenBank/DDBJ whole genome shotgun (WGS) entry which is preliminary data.</text>
</comment>
<dbReference type="SUPFAM" id="SSF48264">
    <property type="entry name" value="Cytochrome P450"/>
    <property type="match status" value="1"/>
</dbReference>
<comment type="cofactor">
    <cofactor evidence="1">
        <name>heme</name>
        <dbReference type="ChEBI" id="CHEBI:30413"/>
    </cofactor>
</comment>
<dbReference type="InterPro" id="IPR050121">
    <property type="entry name" value="Cytochrome_P450_monoxygenase"/>
</dbReference>
<evidence type="ECO:0000256" key="6">
    <source>
        <dbReference type="SAM" id="Phobius"/>
    </source>
</evidence>
<dbReference type="InterPro" id="IPR002401">
    <property type="entry name" value="Cyt_P450_E_grp-I"/>
</dbReference>
<sequence>MDIPFNIETLSLFKLTLGLTTLYLIYVLSSALNIAYFGPLSKFPGPKLWAFTKLPNILTMVSGNEAQIYAELHQKYGNIVRIGPRQLSYAGGAKHWKSVYGFKKHGSSVPHKDPMFYSTSMNGTPNIIVADDANHSRQRKILSHAFSDKALKEQEPLLKRWSQLLRTKLGEKADGEQGVDMVKYYNFTTFDIMGDLTFSEGLDMLEGSEYSPWVKTIFGSIKNATFFRGIRMHDPLSRYILDKLVFKSKKVRKMAWEHWRYTTDRLHRRLAREPEHEDLWAKIMAKDEADGGLTMGEHESNASLFMIAGTETTATALSGTTYHLLKNPDTMQKLVEEIRATFSDFDDVTLEDLARLKYLQAVLQEGLRMYPPVPITLPRLTPNEGVEIDGMFIPRGVTVPDPWAKPYLI</sequence>
<dbReference type="EMBL" id="JAWDJX010000006">
    <property type="protein sequence ID" value="KAK3056237.1"/>
    <property type="molecule type" value="Genomic_DNA"/>
</dbReference>
<name>A0AAJ0GEY8_9PEZI</name>
<comment type="similarity">
    <text evidence="2">Belongs to the cytochrome P450 family.</text>
</comment>
<dbReference type="CDD" id="cd11058">
    <property type="entry name" value="CYP60B-like"/>
    <property type="match status" value="1"/>
</dbReference>
<dbReference type="AlphaFoldDB" id="A0AAJ0GEY8"/>
<dbReference type="PRINTS" id="PR00463">
    <property type="entry name" value="EP450I"/>
</dbReference>
<dbReference type="PANTHER" id="PTHR24305">
    <property type="entry name" value="CYTOCHROME P450"/>
    <property type="match status" value="1"/>
</dbReference>
<keyword evidence="6" id="KW-0472">Membrane</keyword>
<dbReference type="GO" id="GO:0005506">
    <property type="term" value="F:iron ion binding"/>
    <property type="evidence" value="ECO:0007669"/>
    <property type="project" value="InterPro"/>
</dbReference>
<keyword evidence="3" id="KW-0349">Heme</keyword>
<dbReference type="GO" id="GO:0020037">
    <property type="term" value="F:heme binding"/>
    <property type="evidence" value="ECO:0007669"/>
    <property type="project" value="InterPro"/>
</dbReference>
<dbReference type="PANTHER" id="PTHR24305:SF210">
    <property type="entry name" value="CYTOCHROME P450 MONOOXYGENASE ASQL-RELATED"/>
    <property type="match status" value="1"/>
</dbReference>
<feature type="transmembrane region" description="Helical" evidence="6">
    <location>
        <begin position="12"/>
        <end position="37"/>
    </location>
</feature>
<gene>
    <name evidence="7" type="ORF">LTR09_002744</name>
</gene>
<dbReference type="Pfam" id="PF00067">
    <property type="entry name" value="p450"/>
    <property type="match status" value="1"/>
</dbReference>
<keyword evidence="4" id="KW-0479">Metal-binding</keyword>
<keyword evidence="6" id="KW-0812">Transmembrane</keyword>
<evidence type="ECO:0008006" key="9">
    <source>
        <dbReference type="Google" id="ProtNLM"/>
    </source>
</evidence>
<organism evidence="7 8">
    <name type="scientific">Extremus antarcticus</name>
    <dbReference type="NCBI Taxonomy" id="702011"/>
    <lineage>
        <taxon>Eukaryota</taxon>
        <taxon>Fungi</taxon>
        <taxon>Dikarya</taxon>
        <taxon>Ascomycota</taxon>
        <taxon>Pezizomycotina</taxon>
        <taxon>Dothideomycetes</taxon>
        <taxon>Dothideomycetidae</taxon>
        <taxon>Mycosphaerellales</taxon>
        <taxon>Extremaceae</taxon>
        <taxon>Extremus</taxon>
    </lineage>
</organism>